<dbReference type="OrthoDB" id="1726119at2759"/>
<feature type="region of interest" description="Disordered" evidence="2">
    <location>
        <begin position="422"/>
        <end position="447"/>
    </location>
</feature>
<dbReference type="PROSITE" id="PS50005">
    <property type="entry name" value="TPR"/>
    <property type="match status" value="1"/>
</dbReference>
<keyword evidence="4" id="KW-1185">Reference proteome</keyword>
<reference evidence="4" key="1">
    <citation type="journal article" date="2017" name="bioRxiv">
        <title>Conservation of a gene cluster reveals novel cercosporin biosynthetic mechanisms and extends production to the genus Colletotrichum.</title>
        <authorList>
            <person name="de Jonge R."/>
            <person name="Ebert M.K."/>
            <person name="Huitt-Roehl C.R."/>
            <person name="Pal P."/>
            <person name="Suttle J.C."/>
            <person name="Spanner R.E."/>
            <person name="Neubauer J.D."/>
            <person name="Jurick W.M.II."/>
            <person name="Stott K.A."/>
            <person name="Secor G.A."/>
            <person name="Thomma B.P.H.J."/>
            <person name="Van de Peer Y."/>
            <person name="Townsend C.A."/>
            <person name="Bolton M.D."/>
        </authorList>
    </citation>
    <scope>NUCLEOTIDE SEQUENCE [LARGE SCALE GENOMIC DNA]</scope>
    <source>
        <strain evidence="4">CBS538.71</strain>
    </source>
</reference>
<accession>A0A2S6CGH7</accession>
<dbReference type="EMBL" id="PNEN01000445">
    <property type="protein sequence ID" value="PPJ58811.1"/>
    <property type="molecule type" value="Genomic_DNA"/>
</dbReference>
<dbReference type="PANTHER" id="PTHR10622:SF10">
    <property type="entry name" value="HET DOMAIN-CONTAINING PROTEIN"/>
    <property type="match status" value="1"/>
</dbReference>
<dbReference type="Gene3D" id="2.60.260.20">
    <property type="entry name" value="Urease metallochaperone UreE, N-terminal domain"/>
    <property type="match status" value="1"/>
</dbReference>
<feature type="region of interest" description="Disordered" evidence="2">
    <location>
        <begin position="257"/>
        <end position="346"/>
    </location>
</feature>
<dbReference type="InterPro" id="IPR019734">
    <property type="entry name" value="TPR_rpt"/>
</dbReference>
<feature type="repeat" description="TPR" evidence="1">
    <location>
        <begin position="190"/>
        <end position="223"/>
    </location>
</feature>
<comment type="caution">
    <text evidence="3">The sequence shown here is derived from an EMBL/GenBank/DDBJ whole genome shotgun (WGS) entry which is preliminary data.</text>
</comment>
<evidence type="ECO:0000313" key="4">
    <source>
        <dbReference type="Proteomes" id="UP000237631"/>
    </source>
</evidence>
<proteinExistence type="predicted"/>
<feature type="compositionally biased region" description="Polar residues" evidence="2">
    <location>
        <begin position="121"/>
        <end position="131"/>
    </location>
</feature>
<dbReference type="STRING" id="357750.A0A2S6CGH7"/>
<dbReference type="Proteomes" id="UP000237631">
    <property type="component" value="Unassembled WGS sequence"/>
</dbReference>
<evidence type="ECO:0000256" key="1">
    <source>
        <dbReference type="PROSITE-ProRule" id="PRU00339"/>
    </source>
</evidence>
<evidence type="ECO:0000256" key="2">
    <source>
        <dbReference type="SAM" id="MobiDB-lite"/>
    </source>
</evidence>
<name>A0A2S6CGH7_9PEZI</name>
<dbReference type="SMART" id="SM00028">
    <property type="entry name" value="TPR"/>
    <property type="match status" value="2"/>
</dbReference>
<keyword evidence="1" id="KW-0802">TPR repeat</keyword>
<sequence>MRLLNIHTLEFETFLLEESRPPYVITSHRWADDEITFQQFLAHKSDPSVCQTAGFRKVKSFCHFVKGWRASLDLDWIWIDTCCIGIYLPLIYGEREQAFERLEEAIERRTQRKATQMPKIITSQSPNSTRATWGDRSEIDSNDDEDSGAITWHQIAKKHNHHGNKLLKSGQYAAAVEEYTNAIHMYRESPTFLMNRASAYMMMTRYGEAINDCNSALDLDPRNPEITELIAEAKNALGLPPGSTPLTLDSQEHRMNALDSENEHVSSKPTRAERPRVPRNSRYHTSPGEASEGSTREPQKPATKSSRKHERESMHRPGWGYHDILPQREPYSAPPQADGLRSSRYSGGFSDPNDIFADFMRRGCSDDEDIFARYSQGEKDQKGNADPSPSPTVSKRVITEKPLPVSLEDILNGTTKKLKIRRKTYDPRIGKQGPRTLLSPCPSNLAS</sequence>
<feature type="region of interest" description="Disordered" evidence="2">
    <location>
        <begin position="374"/>
        <end position="400"/>
    </location>
</feature>
<feature type="region of interest" description="Disordered" evidence="2">
    <location>
        <begin position="113"/>
        <end position="145"/>
    </location>
</feature>
<dbReference type="Gene3D" id="1.25.40.10">
    <property type="entry name" value="Tetratricopeptide repeat domain"/>
    <property type="match status" value="1"/>
</dbReference>
<dbReference type="InterPro" id="IPR011990">
    <property type="entry name" value="TPR-like_helical_dom_sf"/>
</dbReference>
<evidence type="ECO:0000313" key="3">
    <source>
        <dbReference type="EMBL" id="PPJ58811.1"/>
    </source>
</evidence>
<gene>
    <name evidence="3" type="ORF">CBER1_10452</name>
</gene>
<dbReference type="PANTHER" id="PTHR10622">
    <property type="entry name" value="HET DOMAIN-CONTAINING PROTEIN"/>
    <property type="match status" value="1"/>
</dbReference>
<dbReference type="AlphaFoldDB" id="A0A2S6CGH7"/>
<feature type="compositionally biased region" description="Basic and acidic residues" evidence="2">
    <location>
        <begin position="257"/>
        <end position="276"/>
    </location>
</feature>
<dbReference type="SUPFAM" id="SSF48452">
    <property type="entry name" value="TPR-like"/>
    <property type="match status" value="1"/>
</dbReference>
<protein>
    <submittedName>
        <fullName evidence="3">Uncharacterized protein</fullName>
    </submittedName>
</protein>
<organism evidence="3 4">
    <name type="scientific">Cercospora berteroae</name>
    <dbReference type="NCBI Taxonomy" id="357750"/>
    <lineage>
        <taxon>Eukaryota</taxon>
        <taxon>Fungi</taxon>
        <taxon>Dikarya</taxon>
        <taxon>Ascomycota</taxon>
        <taxon>Pezizomycotina</taxon>
        <taxon>Dothideomycetes</taxon>
        <taxon>Dothideomycetidae</taxon>
        <taxon>Mycosphaerellales</taxon>
        <taxon>Mycosphaerellaceae</taxon>
        <taxon>Cercospora</taxon>
    </lineage>
</organism>